<proteinExistence type="predicted"/>
<sequence length="77" mass="8278">MRHYMESVESKMKCYTALSNVEITTNYSVESGNQITHQVGETIITATSDSVIIKAGGVEVIIDSNGLVVKGGEVKSE</sequence>
<evidence type="ECO:0008006" key="3">
    <source>
        <dbReference type="Google" id="ProtNLM"/>
    </source>
</evidence>
<comment type="caution">
    <text evidence="1">The sequence shown here is derived from an EMBL/GenBank/DDBJ whole genome shotgun (WGS) entry which is preliminary data.</text>
</comment>
<dbReference type="AlphaFoldDB" id="A0A4U8T944"/>
<protein>
    <recommendedName>
        <fullName evidence="3">VgrG protein</fullName>
    </recommendedName>
</protein>
<evidence type="ECO:0000313" key="1">
    <source>
        <dbReference type="EMBL" id="TLD96269.1"/>
    </source>
</evidence>
<name>A0A4U8T944_9HELI</name>
<dbReference type="EMBL" id="JRPK02000037">
    <property type="protein sequence ID" value="TLD96269.1"/>
    <property type="molecule type" value="Genomic_DNA"/>
</dbReference>
<evidence type="ECO:0000313" key="2">
    <source>
        <dbReference type="Proteomes" id="UP000029861"/>
    </source>
</evidence>
<gene>
    <name evidence="1" type="ORF">LS80_008760</name>
</gene>
<organism evidence="1 2">
    <name type="scientific">Helicobacter trogontum</name>
    <dbReference type="NCBI Taxonomy" id="50960"/>
    <lineage>
        <taxon>Bacteria</taxon>
        <taxon>Pseudomonadati</taxon>
        <taxon>Campylobacterota</taxon>
        <taxon>Epsilonproteobacteria</taxon>
        <taxon>Campylobacterales</taxon>
        <taxon>Helicobacteraceae</taxon>
        <taxon>Helicobacter</taxon>
    </lineage>
</organism>
<accession>A0A4U8T944</accession>
<reference evidence="1 2" key="1">
    <citation type="journal article" date="2014" name="Genome Announc.">
        <title>Draft genome sequences of eight enterohepatic helicobacter species isolated from both laboratory and wild rodents.</title>
        <authorList>
            <person name="Sheh A."/>
            <person name="Shen Z."/>
            <person name="Fox J.G."/>
        </authorList>
    </citation>
    <scope>NUCLEOTIDE SEQUENCE [LARGE SCALE GENOMIC DNA]</scope>
    <source>
        <strain evidence="1 2">ATCC 49310</strain>
    </source>
</reference>
<dbReference type="Proteomes" id="UP000029861">
    <property type="component" value="Unassembled WGS sequence"/>
</dbReference>